<reference evidence="1 2" key="1">
    <citation type="submission" date="2018-06" db="EMBL/GenBank/DDBJ databases">
        <title>Genomic Encyclopedia of Type Strains, Phase IV (KMG-IV): sequencing the most valuable type-strain genomes for metagenomic binning, comparative biology and taxonomic classification.</title>
        <authorList>
            <person name="Goeker M."/>
        </authorList>
    </citation>
    <scope>NUCLEOTIDE SEQUENCE [LARGE SCALE GENOMIC DNA]</scope>
    <source>
        <strain evidence="1 2">DSM 24032</strain>
    </source>
</reference>
<feature type="non-terminal residue" evidence="1">
    <location>
        <position position="1"/>
    </location>
</feature>
<sequence length="195" mass="22085">ITKLVCITRTKTTTHCVRSDAQKTRARFVGVMFTEDLNMKKALSILLVSLVASSIAEAGSEVKRCSDRWSKGGKIFTLSISPSFKDESVFKLCKREKPEKSFIVFEDEKSIQTKEISGSEYDDLYALYDKALEYNLKDSAMGLDGSNWCLETDRGFAYSKACFWSPSYDTEKRGLQGLYKLGTTLLEVQKNEFKK</sequence>
<organism evidence="1 2">
    <name type="scientific">Arenicella xantha</name>
    <dbReference type="NCBI Taxonomy" id="644221"/>
    <lineage>
        <taxon>Bacteria</taxon>
        <taxon>Pseudomonadati</taxon>
        <taxon>Pseudomonadota</taxon>
        <taxon>Gammaproteobacteria</taxon>
        <taxon>Arenicellales</taxon>
        <taxon>Arenicellaceae</taxon>
        <taxon>Arenicella</taxon>
    </lineage>
</organism>
<dbReference type="RefSeq" id="WP_211317067.1">
    <property type="nucleotide sequence ID" value="NZ_QNRT01000016.1"/>
</dbReference>
<evidence type="ECO:0000313" key="2">
    <source>
        <dbReference type="Proteomes" id="UP000253083"/>
    </source>
</evidence>
<evidence type="ECO:0000313" key="1">
    <source>
        <dbReference type="EMBL" id="RBP46997.1"/>
    </source>
</evidence>
<dbReference type="EMBL" id="QNRT01000016">
    <property type="protein sequence ID" value="RBP46997.1"/>
    <property type="molecule type" value="Genomic_DNA"/>
</dbReference>
<dbReference type="Proteomes" id="UP000253083">
    <property type="component" value="Unassembled WGS sequence"/>
</dbReference>
<dbReference type="AlphaFoldDB" id="A0A395JE92"/>
<protein>
    <submittedName>
        <fullName evidence="1">Uncharacterized protein</fullName>
    </submittedName>
</protein>
<comment type="caution">
    <text evidence="1">The sequence shown here is derived from an EMBL/GenBank/DDBJ whole genome shotgun (WGS) entry which is preliminary data.</text>
</comment>
<dbReference type="InParanoid" id="A0A395JE92"/>
<name>A0A395JE92_9GAMM</name>
<proteinExistence type="predicted"/>
<keyword evidence="2" id="KW-1185">Reference proteome</keyword>
<gene>
    <name evidence="1" type="ORF">DFR28_1168</name>
</gene>
<accession>A0A395JE92</accession>